<dbReference type="CDD" id="cd00093">
    <property type="entry name" value="HTH_XRE"/>
    <property type="match status" value="1"/>
</dbReference>
<name>A0ABQ1G3Y0_9BACL</name>
<dbReference type="Proteomes" id="UP000617979">
    <property type="component" value="Unassembled WGS sequence"/>
</dbReference>
<feature type="domain" description="HTH cro/C1-type" evidence="1">
    <location>
        <begin position="25"/>
        <end position="65"/>
    </location>
</feature>
<dbReference type="InterPro" id="IPR010982">
    <property type="entry name" value="Lambda_DNA-bd_dom_sf"/>
</dbReference>
<accession>A0ABQ1G3Y0</accession>
<evidence type="ECO:0000313" key="3">
    <source>
        <dbReference type="Proteomes" id="UP000617979"/>
    </source>
</evidence>
<evidence type="ECO:0000259" key="1">
    <source>
        <dbReference type="PROSITE" id="PS50943"/>
    </source>
</evidence>
<evidence type="ECO:0000313" key="2">
    <source>
        <dbReference type="EMBL" id="GGA35405.1"/>
    </source>
</evidence>
<dbReference type="EMBL" id="BMEX01000002">
    <property type="protein sequence ID" value="GGA35405.1"/>
    <property type="molecule type" value="Genomic_DNA"/>
</dbReference>
<protein>
    <recommendedName>
        <fullName evidence="1">HTH cro/C1-type domain-containing protein</fullName>
    </recommendedName>
</protein>
<dbReference type="Gene3D" id="1.10.260.40">
    <property type="entry name" value="lambda repressor-like DNA-binding domains"/>
    <property type="match status" value="1"/>
</dbReference>
<sequence length="83" mass="9625">MQIMINKQFIFDYMERENIKSMNYLAREIGVSEASLSRIMNGKRNPGHKVIGKMLLYFGVSFERLFSFEGSLTKVNKSVEKVV</sequence>
<reference evidence="3" key="1">
    <citation type="journal article" date="2019" name="Int. J. Syst. Evol. Microbiol.">
        <title>The Global Catalogue of Microorganisms (GCM) 10K type strain sequencing project: providing services to taxonomists for standard genome sequencing and annotation.</title>
        <authorList>
            <consortium name="The Broad Institute Genomics Platform"/>
            <consortium name="The Broad Institute Genome Sequencing Center for Infectious Disease"/>
            <person name="Wu L."/>
            <person name="Ma J."/>
        </authorList>
    </citation>
    <scope>NUCLEOTIDE SEQUENCE [LARGE SCALE GENOMIC DNA]</scope>
    <source>
        <strain evidence="3">CGMCC 1.12404</strain>
    </source>
</reference>
<dbReference type="SMART" id="SM00530">
    <property type="entry name" value="HTH_XRE"/>
    <property type="match status" value="1"/>
</dbReference>
<dbReference type="PROSITE" id="PS50943">
    <property type="entry name" value="HTH_CROC1"/>
    <property type="match status" value="1"/>
</dbReference>
<comment type="caution">
    <text evidence="2">The sequence shown here is derived from an EMBL/GenBank/DDBJ whole genome shotgun (WGS) entry which is preliminary data.</text>
</comment>
<gene>
    <name evidence="2" type="ORF">GCM10007416_05280</name>
</gene>
<dbReference type="InterPro" id="IPR001387">
    <property type="entry name" value="Cro/C1-type_HTH"/>
</dbReference>
<proteinExistence type="predicted"/>
<organism evidence="2 3">
    <name type="scientific">Kroppenstedtia guangzhouensis</name>
    <dbReference type="NCBI Taxonomy" id="1274356"/>
    <lineage>
        <taxon>Bacteria</taxon>
        <taxon>Bacillati</taxon>
        <taxon>Bacillota</taxon>
        <taxon>Bacilli</taxon>
        <taxon>Bacillales</taxon>
        <taxon>Thermoactinomycetaceae</taxon>
        <taxon>Kroppenstedtia</taxon>
    </lineage>
</organism>
<dbReference type="Pfam" id="PF01381">
    <property type="entry name" value="HTH_3"/>
    <property type="match status" value="1"/>
</dbReference>
<dbReference type="SUPFAM" id="SSF47413">
    <property type="entry name" value="lambda repressor-like DNA-binding domains"/>
    <property type="match status" value="1"/>
</dbReference>
<keyword evidence="3" id="KW-1185">Reference proteome</keyword>